<dbReference type="PANTHER" id="PTHR43721:SF22">
    <property type="entry name" value="ELONGATION FACTOR TU, MITOCHONDRIAL"/>
    <property type="match status" value="1"/>
</dbReference>
<dbReference type="SUPFAM" id="SSF57850">
    <property type="entry name" value="RING/U-box"/>
    <property type="match status" value="1"/>
</dbReference>
<evidence type="ECO:0000259" key="3">
    <source>
        <dbReference type="PROSITE" id="PS51722"/>
    </source>
</evidence>
<dbReference type="FunFam" id="3.40.50.300:FF:003771">
    <property type="entry name" value="Uncharacterized protein"/>
    <property type="match status" value="1"/>
</dbReference>
<dbReference type="SUPFAM" id="SSF54236">
    <property type="entry name" value="Ubiquitin-like"/>
    <property type="match status" value="1"/>
</dbReference>
<dbReference type="PROSITE" id="PS51722">
    <property type="entry name" value="G_TR_2"/>
    <property type="match status" value="1"/>
</dbReference>
<protein>
    <recommendedName>
        <fullName evidence="6">Elongation factor Tu</fullName>
    </recommendedName>
</protein>
<dbReference type="PROSITE" id="PS50053">
    <property type="entry name" value="UBIQUITIN_2"/>
    <property type="match status" value="1"/>
</dbReference>
<keyword evidence="5" id="KW-1185">Reference proteome</keyword>
<proteinExistence type="predicted"/>
<dbReference type="InterPro" id="IPR000795">
    <property type="entry name" value="T_Tr_GTP-bd_dom"/>
</dbReference>
<dbReference type="CDD" id="cd17039">
    <property type="entry name" value="Ubl_ubiquitin_like"/>
    <property type="match status" value="2"/>
</dbReference>
<evidence type="ECO:0000259" key="1">
    <source>
        <dbReference type="PROSITE" id="PS50053"/>
    </source>
</evidence>
<dbReference type="GO" id="GO:0003746">
    <property type="term" value="F:translation elongation factor activity"/>
    <property type="evidence" value="ECO:0007669"/>
    <property type="project" value="TreeGrafter"/>
</dbReference>
<dbReference type="SMART" id="SM00504">
    <property type="entry name" value="Ubox"/>
    <property type="match status" value="1"/>
</dbReference>
<feature type="domain" description="U-box" evidence="2">
    <location>
        <begin position="782"/>
        <end position="859"/>
    </location>
</feature>
<dbReference type="Pfam" id="PF00009">
    <property type="entry name" value="GTP_EFTU"/>
    <property type="match status" value="1"/>
</dbReference>
<evidence type="ECO:0008006" key="6">
    <source>
        <dbReference type="Google" id="ProtNLM"/>
    </source>
</evidence>
<dbReference type="Gene3D" id="3.30.40.10">
    <property type="entry name" value="Zinc/RING finger domain, C3HC4 (zinc finger)"/>
    <property type="match status" value="1"/>
</dbReference>
<dbReference type="PROSITE" id="PS00301">
    <property type="entry name" value="G_TR_1"/>
    <property type="match status" value="1"/>
</dbReference>
<organism evidence="4 5">
    <name type="scientific">Effrenium voratum</name>
    <dbReference type="NCBI Taxonomy" id="2562239"/>
    <lineage>
        <taxon>Eukaryota</taxon>
        <taxon>Sar</taxon>
        <taxon>Alveolata</taxon>
        <taxon>Dinophyceae</taxon>
        <taxon>Suessiales</taxon>
        <taxon>Symbiodiniaceae</taxon>
        <taxon>Effrenium</taxon>
    </lineage>
</organism>
<dbReference type="EMBL" id="CAUJNA010000680">
    <property type="protein sequence ID" value="CAJ1380065.1"/>
    <property type="molecule type" value="Genomic_DNA"/>
</dbReference>
<dbReference type="Gene3D" id="3.40.50.300">
    <property type="entry name" value="P-loop containing nucleotide triphosphate hydrolases"/>
    <property type="match status" value="1"/>
</dbReference>
<dbReference type="InterPro" id="IPR050055">
    <property type="entry name" value="EF-Tu_GTPase"/>
</dbReference>
<sequence>MAVALARSLRAMRFPGARSFAVGVYTRTKPHMNIGTIGHVDHGKTTLTAAITKVMADEGRAEFKAYDAIDKAPEEKKRGITINQSHVEYETDKRHYGHVDCPGHADYVKNMITGAAQMDGAILVVSGYDGPMPQTREHILLSRQVGVHGVSDHSHEEGGLALASFSRSRKNCEAVGFDAERSLLAVRRGYRAMATCFHLVVRFSRRGQEQHWSSQLPAGDGPEAAQDILQAFARHAGFACEKVALFTLPRLASLAQQKLKPVSGQSLQAFLEQSCREDHGVFQLRAKFQTCSGEDFAQVDLEYPGTATSKAAAEGQLAPPIVSEQYELRKDSTVADLKQQMGIRNKFPASRIVLLLGCRRLYDDYPMSRVAVAADTTGTPLQVHLAMEGAWAFLRREGQLHRCPAGPLTLNLRLLFPHCGPSERPVAFEQGQVLGDLRWALQSVSGLSPARSQLYLEDVALSSEEDDRTLGQLGFEDGSVVEMREVAPSNMGDVDMPMDVPATGPAQHLYDGAAAKLGVDPARLALYAGTELVSRHADLSHAPIADGVVLSAYISQSLQLPIAVFQTDLSVPDLLPVRSCDTVADVQQRLVTQAAQVSEALEQGALVFAVDSRVWEQQRSSCKSFEDLEELLGHWVSLPSTARLSRLGMLSLDGEGRCRSTCHLLFVPKQMVQVEVQVLPTEMALKLRLSTCHRFGEVTEELRAALRERNLTFGRCTWSLPQEAASSSTLAAASNWISKKRKSWSSPSPAKRQRTSLAQGELADTQFVGDALKSSSLTRDDGIPRHFKCPISLDLIRDPVMVFGSGNTYERACIETHLRYSHTDPVTNMPLTSRQSRSLAANNQLKSQICEFLASRVQLRCEAHLSEQRSISESTSNMVQRFTLGLPMYLLAR</sequence>
<evidence type="ECO:0000313" key="4">
    <source>
        <dbReference type="EMBL" id="CAJ1380065.1"/>
    </source>
</evidence>
<feature type="domain" description="Tr-type G" evidence="3">
    <location>
        <begin position="29"/>
        <end position="147"/>
    </location>
</feature>
<dbReference type="InterPro" id="IPR003613">
    <property type="entry name" value="Ubox_domain"/>
</dbReference>
<dbReference type="Proteomes" id="UP001178507">
    <property type="component" value="Unassembled WGS sequence"/>
</dbReference>
<dbReference type="InterPro" id="IPR031157">
    <property type="entry name" value="G_TR_CS"/>
</dbReference>
<dbReference type="InterPro" id="IPR029071">
    <property type="entry name" value="Ubiquitin-like_domsf"/>
</dbReference>
<dbReference type="PANTHER" id="PTHR43721">
    <property type="entry name" value="ELONGATION FACTOR TU-RELATED"/>
    <property type="match status" value="1"/>
</dbReference>
<accession>A0AA36I4M2</accession>
<dbReference type="GO" id="GO:0005525">
    <property type="term" value="F:GTP binding"/>
    <property type="evidence" value="ECO:0007669"/>
    <property type="project" value="InterPro"/>
</dbReference>
<dbReference type="SUPFAM" id="SSF52540">
    <property type="entry name" value="P-loop containing nucleoside triphosphate hydrolases"/>
    <property type="match status" value="1"/>
</dbReference>
<comment type="caution">
    <text evidence="4">The sequence shown here is derived from an EMBL/GenBank/DDBJ whole genome shotgun (WGS) entry which is preliminary data.</text>
</comment>
<dbReference type="InterPro" id="IPR013083">
    <property type="entry name" value="Znf_RING/FYVE/PHD"/>
</dbReference>
<evidence type="ECO:0000259" key="2">
    <source>
        <dbReference type="PROSITE" id="PS51698"/>
    </source>
</evidence>
<name>A0AA36I4M2_9DINO</name>
<dbReference type="GO" id="GO:0003924">
    <property type="term" value="F:GTPase activity"/>
    <property type="evidence" value="ECO:0007669"/>
    <property type="project" value="InterPro"/>
</dbReference>
<feature type="domain" description="Ubiquitin-like" evidence="1">
    <location>
        <begin position="408"/>
        <end position="483"/>
    </location>
</feature>
<dbReference type="PRINTS" id="PR00315">
    <property type="entry name" value="ELONGATNFCT"/>
</dbReference>
<reference evidence="4" key="1">
    <citation type="submission" date="2023-08" db="EMBL/GenBank/DDBJ databases">
        <authorList>
            <person name="Chen Y."/>
            <person name="Shah S."/>
            <person name="Dougan E. K."/>
            <person name="Thang M."/>
            <person name="Chan C."/>
        </authorList>
    </citation>
    <scope>NUCLEOTIDE SEQUENCE</scope>
</reference>
<dbReference type="InterPro" id="IPR027417">
    <property type="entry name" value="P-loop_NTPase"/>
</dbReference>
<gene>
    <name evidence="4" type="ORF">EVOR1521_LOCUS8114</name>
</gene>
<dbReference type="Pfam" id="PF04564">
    <property type="entry name" value="U-box"/>
    <property type="match status" value="1"/>
</dbReference>
<dbReference type="GO" id="GO:0004842">
    <property type="term" value="F:ubiquitin-protein transferase activity"/>
    <property type="evidence" value="ECO:0007669"/>
    <property type="project" value="InterPro"/>
</dbReference>
<dbReference type="InterPro" id="IPR000626">
    <property type="entry name" value="Ubiquitin-like_dom"/>
</dbReference>
<dbReference type="AlphaFoldDB" id="A0AA36I4M2"/>
<dbReference type="PROSITE" id="PS51698">
    <property type="entry name" value="U_BOX"/>
    <property type="match status" value="1"/>
</dbReference>
<dbReference type="GO" id="GO:0016567">
    <property type="term" value="P:protein ubiquitination"/>
    <property type="evidence" value="ECO:0007669"/>
    <property type="project" value="InterPro"/>
</dbReference>
<evidence type="ECO:0000313" key="5">
    <source>
        <dbReference type="Proteomes" id="UP001178507"/>
    </source>
</evidence>